<evidence type="ECO:0000313" key="2">
    <source>
        <dbReference type="Proteomes" id="UP000078113"/>
    </source>
</evidence>
<dbReference type="AlphaFoldDB" id="A0A8X7T1Q6"/>
<proteinExistence type="predicted"/>
<protein>
    <submittedName>
        <fullName evidence="1">Uncharacterized protein</fullName>
    </submittedName>
</protein>
<comment type="caution">
    <text evidence="1">The sequence shown here is derived from an EMBL/GenBank/DDBJ whole genome shotgun (WGS) entry which is preliminary data.</text>
</comment>
<organism evidence="1 2">
    <name type="scientific">Tilletia walkeri</name>
    <dbReference type="NCBI Taxonomy" id="117179"/>
    <lineage>
        <taxon>Eukaryota</taxon>
        <taxon>Fungi</taxon>
        <taxon>Dikarya</taxon>
        <taxon>Basidiomycota</taxon>
        <taxon>Ustilaginomycotina</taxon>
        <taxon>Exobasidiomycetes</taxon>
        <taxon>Tilletiales</taxon>
        <taxon>Tilletiaceae</taxon>
        <taxon>Tilletia</taxon>
    </lineage>
</organism>
<keyword evidence="2" id="KW-1185">Reference proteome</keyword>
<dbReference type="EMBL" id="LWDG02000727">
    <property type="protein sequence ID" value="KAE8262904.1"/>
    <property type="molecule type" value="Genomic_DNA"/>
</dbReference>
<evidence type="ECO:0000313" key="1">
    <source>
        <dbReference type="EMBL" id="KAE8262904.1"/>
    </source>
</evidence>
<reference evidence="1" key="2">
    <citation type="journal article" date="2019" name="IMA Fungus">
        <title>Genome sequencing and comparison of five Tilletia species to identify candidate genes for the detection of regulated species infecting wheat.</title>
        <authorList>
            <person name="Nguyen H.D.T."/>
            <person name="Sultana T."/>
            <person name="Kesanakurti P."/>
            <person name="Hambleton S."/>
        </authorList>
    </citation>
    <scope>NUCLEOTIDE SEQUENCE</scope>
    <source>
        <strain evidence="1">DAOMC 236422</strain>
    </source>
</reference>
<reference evidence="1" key="1">
    <citation type="submission" date="2016-04" db="EMBL/GenBank/DDBJ databases">
        <authorList>
            <person name="Nguyen H.D."/>
            <person name="Samba Siva P."/>
            <person name="Cullis J."/>
            <person name="Levesque C.A."/>
            <person name="Hambleton S."/>
        </authorList>
    </citation>
    <scope>NUCLEOTIDE SEQUENCE</scope>
    <source>
        <strain evidence="1">DAOMC 236422</strain>
    </source>
</reference>
<sequence>MQPQPISQNLIKPIPSNGVRLSSTSEGFVNQQAYQLLALTCRALHPLIRFRRPEARRRWAISCVLRDYDSEGADNSKVELCIDLPADQ</sequence>
<gene>
    <name evidence="1" type="ORF">A4X09_0g7360</name>
</gene>
<name>A0A8X7T1Q6_9BASI</name>
<dbReference type="Proteomes" id="UP000078113">
    <property type="component" value="Unassembled WGS sequence"/>
</dbReference>
<accession>A0A8X7T1Q6</accession>